<evidence type="ECO:0000313" key="2">
    <source>
        <dbReference type="EMBL" id="OIT32329.1"/>
    </source>
</evidence>
<sequence length="87" mass="9700">MTQPSLSSSSQQLSFKKPPLTPAANQRQNNHELWPLSHLLTTKIRRQSLVKSVAEQHENHPETVAQMLPLSPRNGLEAVPKTISAKL</sequence>
<protein>
    <submittedName>
        <fullName evidence="2">Uncharacterized protein</fullName>
    </submittedName>
</protein>
<dbReference type="SMR" id="A0A314KUB2"/>
<feature type="compositionally biased region" description="Low complexity" evidence="1">
    <location>
        <begin position="1"/>
        <end position="14"/>
    </location>
</feature>
<keyword evidence="3" id="KW-1185">Reference proteome</keyword>
<dbReference type="AlphaFoldDB" id="A0A314KUB2"/>
<reference evidence="2" key="1">
    <citation type="submission" date="2016-11" db="EMBL/GenBank/DDBJ databases">
        <title>The genome of Nicotiana attenuata.</title>
        <authorList>
            <person name="Xu S."/>
            <person name="Brockmoeller T."/>
            <person name="Gaquerel E."/>
            <person name="Navarro A."/>
            <person name="Kuhl H."/>
            <person name="Gase K."/>
            <person name="Ling Z."/>
            <person name="Zhou W."/>
            <person name="Kreitzer C."/>
            <person name="Stanke M."/>
            <person name="Tang H."/>
            <person name="Lyons E."/>
            <person name="Pandey P."/>
            <person name="Pandey S.P."/>
            <person name="Timmermann B."/>
            <person name="Baldwin I.T."/>
        </authorList>
    </citation>
    <scope>NUCLEOTIDE SEQUENCE [LARGE SCALE GENOMIC DNA]</scope>
    <source>
        <strain evidence="2">UT</strain>
    </source>
</reference>
<evidence type="ECO:0000256" key="1">
    <source>
        <dbReference type="SAM" id="MobiDB-lite"/>
    </source>
</evidence>
<accession>A0A314KUB2</accession>
<gene>
    <name evidence="2" type="ORF">A4A49_15942</name>
</gene>
<dbReference type="Proteomes" id="UP000187609">
    <property type="component" value="Unassembled WGS sequence"/>
</dbReference>
<evidence type="ECO:0000313" key="3">
    <source>
        <dbReference type="Proteomes" id="UP000187609"/>
    </source>
</evidence>
<organism evidence="2 3">
    <name type="scientific">Nicotiana attenuata</name>
    <name type="common">Coyote tobacco</name>
    <dbReference type="NCBI Taxonomy" id="49451"/>
    <lineage>
        <taxon>Eukaryota</taxon>
        <taxon>Viridiplantae</taxon>
        <taxon>Streptophyta</taxon>
        <taxon>Embryophyta</taxon>
        <taxon>Tracheophyta</taxon>
        <taxon>Spermatophyta</taxon>
        <taxon>Magnoliopsida</taxon>
        <taxon>eudicotyledons</taxon>
        <taxon>Gunneridae</taxon>
        <taxon>Pentapetalae</taxon>
        <taxon>asterids</taxon>
        <taxon>lamiids</taxon>
        <taxon>Solanales</taxon>
        <taxon>Solanaceae</taxon>
        <taxon>Nicotianoideae</taxon>
        <taxon>Nicotianeae</taxon>
        <taxon>Nicotiana</taxon>
    </lineage>
</organism>
<dbReference type="EMBL" id="MJEQ01001081">
    <property type="protein sequence ID" value="OIT32329.1"/>
    <property type="molecule type" value="Genomic_DNA"/>
</dbReference>
<feature type="region of interest" description="Disordered" evidence="1">
    <location>
        <begin position="1"/>
        <end position="31"/>
    </location>
</feature>
<proteinExistence type="predicted"/>
<dbReference type="Gramene" id="OIT32329">
    <property type="protein sequence ID" value="OIT32329"/>
    <property type="gene ID" value="A4A49_15942"/>
</dbReference>
<name>A0A314KUB2_NICAT</name>
<comment type="caution">
    <text evidence="2">The sequence shown here is derived from an EMBL/GenBank/DDBJ whole genome shotgun (WGS) entry which is preliminary data.</text>
</comment>